<dbReference type="EMBL" id="LBNE01000002">
    <property type="protein sequence ID" value="KKO72376.1"/>
    <property type="molecule type" value="Genomic_DNA"/>
</dbReference>
<dbReference type="HAMAP" id="MF_01902">
    <property type="entry name" value="DNApol_error_prone"/>
    <property type="match status" value="1"/>
</dbReference>
<dbReference type="EC" id="2.7.7.7" evidence="3 13"/>
<dbReference type="Pfam" id="PF14579">
    <property type="entry name" value="HHH_6"/>
    <property type="match status" value="1"/>
</dbReference>
<dbReference type="GO" id="GO:0008408">
    <property type="term" value="F:3'-5' exonuclease activity"/>
    <property type="evidence" value="ECO:0007669"/>
    <property type="project" value="InterPro"/>
</dbReference>
<comment type="subcellular location">
    <subcellularLocation>
        <location evidence="1 13">Cytoplasm</location>
    </subcellularLocation>
</comment>
<dbReference type="GO" id="GO:0003676">
    <property type="term" value="F:nucleic acid binding"/>
    <property type="evidence" value="ECO:0007669"/>
    <property type="project" value="InterPro"/>
</dbReference>
<evidence type="ECO:0000256" key="10">
    <source>
        <dbReference type="ARBA" id="ARBA00022932"/>
    </source>
</evidence>
<evidence type="ECO:0000259" key="14">
    <source>
        <dbReference type="SMART" id="SM00481"/>
    </source>
</evidence>
<dbReference type="InterPro" id="IPR040982">
    <property type="entry name" value="DNA_pol3_finger"/>
</dbReference>
<protein>
    <recommendedName>
        <fullName evidence="4 13">Error-prone DNA polymerase</fullName>
        <ecNumber evidence="3 13">2.7.7.7</ecNumber>
    </recommendedName>
</protein>
<dbReference type="PANTHER" id="PTHR32294">
    <property type="entry name" value="DNA POLYMERASE III SUBUNIT ALPHA"/>
    <property type="match status" value="1"/>
</dbReference>
<evidence type="ECO:0000256" key="6">
    <source>
        <dbReference type="ARBA" id="ARBA00022679"/>
    </source>
</evidence>
<keyword evidence="10 13" id="KW-0239">DNA-directed DNA polymerase</keyword>
<name>A0A171KU09_9BURK</name>
<reference evidence="15 16" key="1">
    <citation type="submission" date="2015-04" db="EMBL/GenBank/DDBJ databases">
        <title>Genome sequence of Kerstersia gyiorum CG1.</title>
        <authorList>
            <person name="Greninger A.L."/>
            <person name="Kozyreva V."/>
            <person name="Chaturvedi V."/>
        </authorList>
    </citation>
    <scope>NUCLEOTIDE SEQUENCE [LARGE SCALE GENOMIC DNA]</scope>
    <source>
        <strain evidence="15 16">CG1</strain>
    </source>
</reference>
<dbReference type="PANTHER" id="PTHR32294:SF4">
    <property type="entry name" value="ERROR-PRONE DNA POLYMERASE"/>
    <property type="match status" value="1"/>
</dbReference>
<dbReference type="InterPro" id="IPR023073">
    <property type="entry name" value="DnaE2"/>
</dbReference>
<evidence type="ECO:0000256" key="13">
    <source>
        <dbReference type="HAMAP-Rule" id="MF_01902"/>
    </source>
</evidence>
<dbReference type="SUPFAM" id="SSF89550">
    <property type="entry name" value="PHP domain-like"/>
    <property type="match status" value="1"/>
</dbReference>
<dbReference type="STRING" id="206506.AAV32_04670"/>
<evidence type="ECO:0000256" key="3">
    <source>
        <dbReference type="ARBA" id="ARBA00012417"/>
    </source>
</evidence>
<keyword evidence="7 13" id="KW-0548">Nucleotidyltransferase</keyword>
<dbReference type="Pfam" id="PF07733">
    <property type="entry name" value="DNA_pol3_alpha"/>
    <property type="match status" value="1"/>
</dbReference>
<dbReference type="InterPro" id="IPR011708">
    <property type="entry name" value="DNA_pol3_alpha_NTPase_dom"/>
</dbReference>
<dbReference type="InterPro" id="IPR029460">
    <property type="entry name" value="DNAPol_HHH"/>
</dbReference>
<dbReference type="PATRIC" id="fig|206506.3.peg.1011"/>
<evidence type="ECO:0000256" key="9">
    <source>
        <dbReference type="ARBA" id="ARBA00022763"/>
    </source>
</evidence>
<dbReference type="NCBIfam" id="TIGR00594">
    <property type="entry name" value="polc"/>
    <property type="match status" value="1"/>
</dbReference>
<keyword evidence="11 13" id="KW-0234">DNA repair</keyword>
<keyword evidence="5 13" id="KW-0963">Cytoplasm</keyword>
<dbReference type="GO" id="GO:0006281">
    <property type="term" value="P:DNA repair"/>
    <property type="evidence" value="ECO:0007669"/>
    <property type="project" value="UniProtKB-UniRule"/>
</dbReference>
<evidence type="ECO:0000313" key="16">
    <source>
        <dbReference type="Proteomes" id="UP000078084"/>
    </source>
</evidence>
<dbReference type="GO" id="GO:0005737">
    <property type="term" value="C:cytoplasm"/>
    <property type="evidence" value="ECO:0007669"/>
    <property type="project" value="UniProtKB-SubCell"/>
</dbReference>
<gene>
    <name evidence="13" type="primary">dnaE2</name>
    <name evidence="15" type="ORF">AAV32_04670</name>
</gene>
<evidence type="ECO:0000256" key="12">
    <source>
        <dbReference type="ARBA" id="ARBA00049244"/>
    </source>
</evidence>
<sequence>MSDAAGLSALPAYAELCCLSNYSFLRGASHPEELVARAAELGYAGLALTDECSVAGIVKAHVEAGRQGLPLLVGASFVLSRADGTRRLAFVALAESLAGYGNLCELITLARQRGAKGSYRLYDSDLDPDEPAVLAVAAAQDAGAEGALPDAAAAHPLPWRHLLGLPGCLTLLLPEYAAPLPEVQAQAAWMARVFAGRAWAGIALHRRGRDAAHAQCVAAAAAAAGLPVVAIGQAEMHVRSRKPLHDTLLAIRTGQTVEACGLARLSNAERHLRSRLQLAALYRPEWLAETGRLAARCRFRMDEVRYAYPEEICPPGHTPGTYLRQEAMAGARRRFPDGVPEKVLALVEKELGLIVEMGYEAYFLTVYDIVRYARRQGILCQGRGSAANSAVCFCLGITEVDPVNGNLLFARFISKERGEPPDIDVDFEHQRREEVIQYIYERYGRDRAALAAVVITYRMRSALRDTGRALGVDPGIIDQVCAVYRHWDGRARLAERMQDAGLQADAPVARQWRVLVETLLGFPRHLSQHPGGFVIARDRLVRLVPVENAAMAGRSVVQWDKDDLDALGLLKVDVLALGMLSVLRRALEWVGWRRGRHWSMQDILPEDAATYDMICAADTVGVFQIESRAQMSMLPRLRPRTYYDLVIQVAIVRPGPIQGGMVHPYLRRRQKLEDSSSPGPEVEQALLRTLGVPIFQEQVMQIAMLAAGFTDGEADNLRRSMAAWRRRGGLGGFHEKILTGMTARGYSAEFAEQIFRQMQGFGEYGFPESHAASFALLAYASAWLKCHEPEAFLAALLNSQPMGFYSPSILVQDARRHGVQVWPVSVCDSAWETVLTPAGERPAVRLGLSRVKGLSQEAAQRLLAARAQRPFTDIQDVAQRALLGRAELQALAACGALAAWHGNRRTALWEAGGARVETGLLAGVPRQAEQLPLFAPMSAGAEVLADYRHLGLSLGPHPLRLLRAELQARRLMTAAQLRGLEHGRLVRACGIVVGRQRPGTAKGVMFVTLEDETGSVNVIVRPEWLERQRAILLGAQLLAVHGVWQSHEGVCHLVLGRAEDLSPLLGGLETRSRDFQ</sequence>
<comment type="catalytic activity">
    <reaction evidence="12 13">
        <text>DNA(n) + a 2'-deoxyribonucleoside 5'-triphosphate = DNA(n+1) + diphosphate</text>
        <dbReference type="Rhea" id="RHEA:22508"/>
        <dbReference type="Rhea" id="RHEA-COMP:17339"/>
        <dbReference type="Rhea" id="RHEA-COMP:17340"/>
        <dbReference type="ChEBI" id="CHEBI:33019"/>
        <dbReference type="ChEBI" id="CHEBI:61560"/>
        <dbReference type="ChEBI" id="CHEBI:173112"/>
        <dbReference type="EC" id="2.7.7.7"/>
    </reaction>
</comment>
<comment type="caution">
    <text evidence="15">The sequence shown here is derived from an EMBL/GenBank/DDBJ whole genome shotgun (WGS) entry which is preliminary data.</text>
</comment>
<dbReference type="InterPro" id="IPR003141">
    <property type="entry name" value="Pol/His_phosphatase_N"/>
</dbReference>
<evidence type="ECO:0000256" key="2">
    <source>
        <dbReference type="ARBA" id="ARBA00007391"/>
    </source>
</evidence>
<dbReference type="NCBIfam" id="NF004225">
    <property type="entry name" value="PRK05672.1"/>
    <property type="match status" value="1"/>
</dbReference>
<organism evidence="15 16">
    <name type="scientific">Kerstersia gyiorum</name>
    <dbReference type="NCBI Taxonomy" id="206506"/>
    <lineage>
        <taxon>Bacteria</taxon>
        <taxon>Pseudomonadati</taxon>
        <taxon>Pseudomonadota</taxon>
        <taxon>Betaproteobacteria</taxon>
        <taxon>Burkholderiales</taxon>
        <taxon>Alcaligenaceae</taxon>
        <taxon>Kerstersia</taxon>
    </lineage>
</organism>
<dbReference type="Pfam" id="PF02811">
    <property type="entry name" value="PHP"/>
    <property type="match status" value="1"/>
</dbReference>
<evidence type="ECO:0000256" key="11">
    <source>
        <dbReference type="ARBA" id="ARBA00023204"/>
    </source>
</evidence>
<dbReference type="RefSeq" id="WP_068368190.1">
    <property type="nucleotide sequence ID" value="NZ_CP169556.1"/>
</dbReference>
<dbReference type="CDD" id="cd04485">
    <property type="entry name" value="DnaE_OBF"/>
    <property type="match status" value="1"/>
</dbReference>
<dbReference type="Pfam" id="PF17657">
    <property type="entry name" value="DNA_pol3_finger"/>
    <property type="match status" value="1"/>
</dbReference>
<keyword evidence="9 13" id="KW-0227">DNA damage</keyword>
<evidence type="ECO:0000256" key="1">
    <source>
        <dbReference type="ARBA" id="ARBA00004496"/>
    </source>
</evidence>
<proteinExistence type="inferred from homology"/>
<accession>A0A171KU09</accession>
<dbReference type="Pfam" id="PF01336">
    <property type="entry name" value="tRNA_anti-codon"/>
    <property type="match status" value="1"/>
</dbReference>
<evidence type="ECO:0000313" key="15">
    <source>
        <dbReference type="EMBL" id="KKO72376.1"/>
    </source>
</evidence>
<comment type="similarity">
    <text evidence="2 13">Belongs to the DNA polymerase type-C family. DnaE2 subfamily.</text>
</comment>
<dbReference type="InterPro" id="IPR004805">
    <property type="entry name" value="DnaE2/DnaE/PolC"/>
</dbReference>
<dbReference type="AlphaFoldDB" id="A0A171KU09"/>
<dbReference type="Proteomes" id="UP000078084">
    <property type="component" value="Unassembled WGS sequence"/>
</dbReference>
<evidence type="ECO:0000256" key="5">
    <source>
        <dbReference type="ARBA" id="ARBA00022490"/>
    </source>
</evidence>
<dbReference type="InterPro" id="IPR016195">
    <property type="entry name" value="Pol/histidinol_Pase-like"/>
</dbReference>
<dbReference type="SMART" id="SM00481">
    <property type="entry name" value="POLIIIAc"/>
    <property type="match status" value="1"/>
</dbReference>
<dbReference type="CDD" id="cd07434">
    <property type="entry name" value="PHP_PolIIIA_DnaE2"/>
    <property type="match status" value="1"/>
</dbReference>
<dbReference type="InterPro" id="IPR004013">
    <property type="entry name" value="PHP_dom"/>
</dbReference>
<dbReference type="InterPro" id="IPR004365">
    <property type="entry name" value="NA-bd_OB_tRNA"/>
</dbReference>
<dbReference type="Gene3D" id="1.10.150.870">
    <property type="match status" value="1"/>
</dbReference>
<feature type="domain" description="Polymerase/histidinol phosphatase N-terminal" evidence="14">
    <location>
        <begin position="14"/>
        <end position="81"/>
    </location>
</feature>
<keyword evidence="16" id="KW-1185">Reference proteome</keyword>
<keyword evidence="8 13" id="KW-0235">DNA replication</keyword>
<dbReference type="GeneID" id="99726328"/>
<evidence type="ECO:0000256" key="8">
    <source>
        <dbReference type="ARBA" id="ARBA00022705"/>
    </source>
</evidence>
<comment type="function">
    <text evidence="13">DNA polymerase involved in damage-induced mutagenesis and translesion synthesis (TLS). It is not the major replicative DNA polymerase.</text>
</comment>
<dbReference type="Gene3D" id="3.20.20.140">
    <property type="entry name" value="Metal-dependent hydrolases"/>
    <property type="match status" value="1"/>
</dbReference>
<evidence type="ECO:0000256" key="4">
    <source>
        <dbReference type="ARBA" id="ARBA00017273"/>
    </source>
</evidence>
<keyword evidence="6 13" id="KW-0808">Transferase</keyword>
<evidence type="ECO:0000256" key="7">
    <source>
        <dbReference type="ARBA" id="ARBA00022695"/>
    </source>
</evidence>
<dbReference type="GO" id="GO:0006260">
    <property type="term" value="P:DNA replication"/>
    <property type="evidence" value="ECO:0007669"/>
    <property type="project" value="UniProtKB-KW"/>
</dbReference>
<dbReference type="GO" id="GO:0003887">
    <property type="term" value="F:DNA-directed DNA polymerase activity"/>
    <property type="evidence" value="ECO:0007669"/>
    <property type="project" value="UniProtKB-UniRule"/>
</dbReference>